<name>A0A4S8QF49_9ACTN</name>
<dbReference type="Proteomes" id="UP000308760">
    <property type="component" value="Unassembled WGS sequence"/>
</dbReference>
<reference evidence="2" key="1">
    <citation type="submission" date="2019-04" db="EMBL/GenBank/DDBJ databases">
        <title>Nocardioides xinjiangensis sp. nov.</title>
        <authorList>
            <person name="Liu S."/>
        </authorList>
    </citation>
    <scope>NUCLEOTIDE SEQUENCE [LARGE SCALE GENOMIC DNA]</scope>
    <source>
        <strain evidence="2">18</strain>
    </source>
</reference>
<dbReference type="EMBL" id="STGY01000009">
    <property type="protein sequence ID" value="THV42990.1"/>
    <property type="molecule type" value="Genomic_DNA"/>
</dbReference>
<sequence>MEFTVAQAGGYIEGRVAGLGMREAGDEGHFFIFQGDLEEIDESERAMGWDTYHVNIDDEETNYGGIVRCVMDRESLRIEFSPEAADALDTSELSLALELTDAELSEAARYLRMILLSGRASEHPELLISGIE</sequence>
<keyword evidence="2" id="KW-1185">Reference proteome</keyword>
<dbReference type="RefSeq" id="WP_136533121.1">
    <property type="nucleotide sequence ID" value="NZ_STGY01000009.1"/>
</dbReference>
<evidence type="ECO:0008006" key="3">
    <source>
        <dbReference type="Google" id="ProtNLM"/>
    </source>
</evidence>
<evidence type="ECO:0000313" key="1">
    <source>
        <dbReference type="EMBL" id="THV42990.1"/>
    </source>
</evidence>
<comment type="caution">
    <text evidence="1">The sequence shown here is derived from an EMBL/GenBank/DDBJ whole genome shotgun (WGS) entry which is preliminary data.</text>
</comment>
<evidence type="ECO:0000313" key="2">
    <source>
        <dbReference type="Proteomes" id="UP000308760"/>
    </source>
</evidence>
<dbReference type="InterPro" id="IPR028962">
    <property type="entry name" value="Imm10"/>
</dbReference>
<dbReference type="Pfam" id="PF15588">
    <property type="entry name" value="Imm10"/>
    <property type="match status" value="1"/>
</dbReference>
<proteinExistence type="predicted"/>
<accession>A0A4S8QF49</accession>
<reference evidence="1 2" key="2">
    <citation type="submission" date="2019-05" db="EMBL/GenBank/DDBJ databases">
        <title>Glycomyces buryatensis sp. nov.</title>
        <authorList>
            <person name="Nikitina E."/>
        </authorList>
    </citation>
    <scope>NUCLEOTIDE SEQUENCE [LARGE SCALE GENOMIC DNA]</scope>
    <source>
        <strain evidence="1 2">18</strain>
    </source>
</reference>
<dbReference type="AlphaFoldDB" id="A0A4S8QF49"/>
<gene>
    <name evidence="1" type="ORF">FAB82_03280</name>
</gene>
<organism evidence="1 2">
    <name type="scientific">Glycomyces buryatensis</name>
    <dbReference type="NCBI Taxonomy" id="2570927"/>
    <lineage>
        <taxon>Bacteria</taxon>
        <taxon>Bacillati</taxon>
        <taxon>Actinomycetota</taxon>
        <taxon>Actinomycetes</taxon>
        <taxon>Glycomycetales</taxon>
        <taxon>Glycomycetaceae</taxon>
        <taxon>Glycomyces</taxon>
    </lineage>
</organism>
<protein>
    <recommendedName>
        <fullName evidence="3">Immunity protein 10</fullName>
    </recommendedName>
</protein>